<proteinExistence type="predicted"/>
<keyword evidence="5" id="KW-1185">Reference proteome</keyword>
<gene>
    <name evidence="4" type="ORF">WJX81_006618</name>
</gene>
<evidence type="ECO:0000313" key="4">
    <source>
        <dbReference type="EMBL" id="KAK9844163.1"/>
    </source>
</evidence>
<sequence>MGASGLFGSLLNRKKPKQREELKIELREKLTGLQRGLTASPKDKEEVERLAAAVEAANPNRASLSSPLVNGKWRLLYTTSSSILGTSRPPFLRPGGEIFQTIDAVNLKACNQETWPFFNKVTADLTPETGSRVGVQFKQFKLLGLLPVNAPPSAKGKLDITYVDEELRISRGDKGNLFILEMVDPEAKP</sequence>
<dbReference type="EMBL" id="JALJOU010000004">
    <property type="protein sequence ID" value="KAK9844163.1"/>
    <property type="molecule type" value="Genomic_DNA"/>
</dbReference>
<comment type="subcellular location">
    <subcellularLocation>
        <location evidence="1">Plastid</location>
    </subcellularLocation>
</comment>
<dbReference type="InterPro" id="IPR006843">
    <property type="entry name" value="PAP/fibrillin_dom"/>
</dbReference>
<name>A0AAW1SD37_9CHLO</name>
<dbReference type="Pfam" id="PF04755">
    <property type="entry name" value="PAP_fibrillin"/>
    <property type="match status" value="1"/>
</dbReference>
<reference evidence="4 5" key="1">
    <citation type="journal article" date="2024" name="Nat. Commun.">
        <title>Phylogenomics reveals the evolutionary origins of lichenization in chlorophyte algae.</title>
        <authorList>
            <person name="Puginier C."/>
            <person name="Libourel C."/>
            <person name="Otte J."/>
            <person name="Skaloud P."/>
            <person name="Haon M."/>
            <person name="Grisel S."/>
            <person name="Petersen M."/>
            <person name="Berrin J.G."/>
            <person name="Delaux P.M."/>
            <person name="Dal Grande F."/>
            <person name="Keller J."/>
        </authorList>
    </citation>
    <scope>NUCLEOTIDE SEQUENCE [LARGE SCALE GENOMIC DNA]</scope>
    <source>
        <strain evidence="4 5">SAG 245.80</strain>
    </source>
</reference>
<feature type="domain" description="Plastid lipid-associated protein/fibrillin conserved" evidence="3">
    <location>
        <begin position="21"/>
        <end position="180"/>
    </location>
</feature>
<dbReference type="Proteomes" id="UP001445335">
    <property type="component" value="Unassembled WGS sequence"/>
</dbReference>
<dbReference type="AlphaFoldDB" id="A0AAW1SD37"/>
<organism evidence="4 5">
    <name type="scientific">Elliptochloris bilobata</name>
    <dbReference type="NCBI Taxonomy" id="381761"/>
    <lineage>
        <taxon>Eukaryota</taxon>
        <taxon>Viridiplantae</taxon>
        <taxon>Chlorophyta</taxon>
        <taxon>core chlorophytes</taxon>
        <taxon>Trebouxiophyceae</taxon>
        <taxon>Trebouxiophyceae incertae sedis</taxon>
        <taxon>Elliptochloris clade</taxon>
        <taxon>Elliptochloris</taxon>
    </lineage>
</organism>
<evidence type="ECO:0000259" key="3">
    <source>
        <dbReference type="Pfam" id="PF04755"/>
    </source>
</evidence>
<dbReference type="PANTHER" id="PTHR31906">
    <property type="entry name" value="PLASTID-LIPID-ASSOCIATED PROTEIN 4, CHLOROPLASTIC-RELATED"/>
    <property type="match status" value="1"/>
</dbReference>
<protein>
    <recommendedName>
        <fullName evidence="3">Plastid lipid-associated protein/fibrillin conserved domain-containing protein</fullName>
    </recommendedName>
</protein>
<keyword evidence="2" id="KW-0934">Plastid</keyword>
<evidence type="ECO:0000256" key="2">
    <source>
        <dbReference type="ARBA" id="ARBA00022640"/>
    </source>
</evidence>
<dbReference type="GO" id="GO:0009536">
    <property type="term" value="C:plastid"/>
    <property type="evidence" value="ECO:0007669"/>
    <property type="project" value="UniProtKB-SubCell"/>
</dbReference>
<accession>A0AAW1SD37</accession>
<dbReference type="InterPro" id="IPR039633">
    <property type="entry name" value="PAP"/>
</dbReference>
<evidence type="ECO:0000256" key="1">
    <source>
        <dbReference type="ARBA" id="ARBA00004474"/>
    </source>
</evidence>
<comment type="caution">
    <text evidence="4">The sequence shown here is derived from an EMBL/GenBank/DDBJ whole genome shotgun (WGS) entry which is preliminary data.</text>
</comment>
<evidence type="ECO:0000313" key="5">
    <source>
        <dbReference type="Proteomes" id="UP001445335"/>
    </source>
</evidence>